<proteinExistence type="predicted"/>
<accession>S8FGC3</accession>
<dbReference type="SUPFAM" id="SSF51197">
    <property type="entry name" value="Clavaminate synthase-like"/>
    <property type="match status" value="1"/>
</dbReference>
<name>S8FGC3_FOMSC</name>
<dbReference type="EMBL" id="KE504149">
    <property type="protein sequence ID" value="EPT00476.1"/>
    <property type="molecule type" value="Genomic_DNA"/>
</dbReference>
<gene>
    <name evidence="1" type="ORF">FOMPIDRAFT_1023830</name>
</gene>
<evidence type="ECO:0000313" key="1">
    <source>
        <dbReference type="EMBL" id="EPT00476.1"/>
    </source>
</evidence>
<dbReference type="InterPro" id="IPR010856">
    <property type="entry name" value="Gig2-like"/>
</dbReference>
<dbReference type="InterPro" id="IPR027443">
    <property type="entry name" value="IPNS-like_sf"/>
</dbReference>
<dbReference type="eggNOG" id="ENOG502QUAF">
    <property type="taxonomic scope" value="Eukaryota"/>
</dbReference>
<dbReference type="PANTHER" id="PTHR30613:SF1">
    <property type="entry name" value="DUF1479 DOMAIN PROTEIN (AFU_ORTHOLOGUE AFUA_5G09280)"/>
    <property type="match status" value="1"/>
</dbReference>
<evidence type="ECO:0000313" key="2">
    <source>
        <dbReference type="Proteomes" id="UP000015241"/>
    </source>
</evidence>
<dbReference type="STRING" id="743788.S8FGC3"/>
<dbReference type="InParanoid" id="S8FGC3"/>
<protein>
    <recommendedName>
        <fullName evidence="3">DUF1479-domain-containing protein</fullName>
    </recommendedName>
</protein>
<dbReference type="AlphaFoldDB" id="S8FGC3"/>
<evidence type="ECO:0008006" key="3">
    <source>
        <dbReference type="Google" id="ProtNLM"/>
    </source>
</evidence>
<dbReference type="PANTHER" id="PTHR30613">
    <property type="entry name" value="UNCHARACTERIZED PROTEIN YBIU-RELATED"/>
    <property type="match status" value="1"/>
</dbReference>
<dbReference type="Pfam" id="PF07350">
    <property type="entry name" value="Gig2-like"/>
    <property type="match status" value="2"/>
</dbReference>
<dbReference type="Proteomes" id="UP000015241">
    <property type="component" value="Unassembled WGS sequence"/>
</dbReference>
<keyword evidence="2" id="KW-1185">Reference proteome</keyword>
<dbReference type="Gene3D" id="2.60.120.330">
    <property type="entry name" value="B-lactam Antibiotic, Isopenicillin N Synthase, Chain"/>
    <property type="match status" value="2"/>
</dbReference>
<reference evidence="1 2" key="1">
    <citation type="journal article" date="2012" name="Science">
        <title>The Paleozoic origin of enzymatic lignin decomposition reconstructed from 31 fungal genomes.</title>
        <authorList>
            <person name="Floudas D."/>
            <person name="Binder M."/>
            <person name="Riley R."/>
            <person name="Barry K."/>
            <person name="Blanchette R.A."/>
            <person name="Henrissat B."/>
            <person name="Martinez A.T."/>
            <person name="Otillar R."/>
            <person name="Spatafora J.W."/>
            <person name="Yadav J.S."/>
            <person name="Aerts A."/>
            <person name="Benoit I."/>
            <person name="Boyd A."/>
            <person name="Carlson A."/>
            <person name="Copeland A."/>
            <person name="Coutinho P.M."/>
            <person name="de Vries R.P."/>
            <person name="Ferreira P."/>
            <person name="Findley K."/>
            <person name="Foster B."/>
            <person name="Gaskell J."/>
            <person name="Glotzer D."/>
            <person name="Gorecki P."/>
            <person name="Heitman J."/>
            <person name="Hesse C."/>
            <person name="Hori C."/>
            <person name="Igarashi K."/>
            <person name="Jurgens J.A."/>
            <person name="Kallen N."/>
            <person name="Kersten P."/>
            <person name="Kohler A."/>
            <person name="Kuees U."/>
            <person name="Kumar T.K.A."/>
            <person name="Kuo A."/>
            <person name="LaButti K."/>
            <person name="Larrondo L.F."/>
            <person name="Lindquist E."/>
            <person name="Ling A."/>
            <person name="Lombard V."/>
            <person name="Lucas S."/>
            <person name="Lundell T."/>
            <person name="Martin R."/>
            <person name="McLaughlin D.J."/>
            <person name="Morgenstern I."/>
            <person name="Morin E."/>
            <person name="Murat C."/>
            <person name="Nagy L.G."/>
            <person name="Nolan M."/>
            <person name="Ohm R.A."/>
            <person name="Patyshakuliyeva A."/>
            <person name="Rokas A."/>
            <person name="Ruiz-Duenas F.J."/>
            <person name="Sabat G."/>
            <person name="Salamov A."/>
            <person name="Samejima M."/>
            <person name="Schmutz J."/>
            <person name="Slot J.C."/>
            <person name="St John F."/>
            <person name="Stenlid J."/>
            <person name="Sun H."/>
            <person name="Sun S."/>
            <person name="Syed K."/>
            <person name="Tsang A."/>
            <person name="Wiebenga A."/>
            <person name="Young D."/>
            <person name="Pisabarro A."/>
            <person name="Eastwood D.C."/>
            <person name="Martin F."/>
            <person name="Cullen D."/>
            <person name="Grigoriev I.V."/>
            <person name="Hibbett D.S."/>
        </authorList>
    </citation>
    <scope>NUCLEOTIDE SEQUENCE</scope>
    <source>
        <strain evidence="2">FP-58527</strain>
    </source>
</reference>
<organism evidence="1 2">
    <name type="scientific">Fomitopsis schrenkii</name>
    <name type="common">Brown rot fungus</name>
    <dbReference type="NCBI Taxonomy" id="2126942"/>
    <lineage>
        <taxon>Eukaryota</taxon>
        <taxon>Fungi</taxon>
        <taxon>Dikarya</taxon>
        <taxon>Basidiomycota</taxon>
        <taxon>Agaricomycotina</taxon>
        <taxon>Agaricomycetes</taxon>
        <taxon>Polyporales</taxon>
        <taxon>Fomitopsis</taxon>
    </lineage>
</organism>
<dbReference type="OrthoDB" id="8249012at2759"/>
<sequence length="491" mass="53568">MIISPATRAYHVTRHSGATLHERPHGAPLARLLATVTPHPLETSFSQSSDLVPGTPRRPKKSGTIAEVFGGLQGREPVVLPERFAVLKQQICKNPELFEARWRSVLRELENEVQVIGQKGSEVVPQVAYSDIEKGLSVQQVQEIKKRGVVIVKGGVPKEVRRDLLPAFLLSTTSPSSIGSSRWKQSNIDYVAANKDRVTARARAHPALVTTQAALLGLWHTSSTAAVGLRTPISYFDRLRIRPHDPSVFTLGAHVDGGGVERWEDPGFRARILGTEGVCSVFRPWQGWTALSHTAAREGTLQVLPMLTLASAYIMLRPFFARCPGAPARSLAADDWAPDLASTAFPGSVPAKAQELNDESHPHLVLPKTLVSIPRVEPGDQVYWHCDVVHVVEAEHTGSGDSSVLYIPAVPLTLQNAAYLRDQRETFKRGQPSLDFPGGEGEAYFVGRVKAEDVKDKEAQRMFGLAPFDVPAGASESEKNLVDAANRVLFA</sequence>
<dbReference type="HOGENOM" id="CLU_011148_0_0_1"/>